<evidence type="ECO:0000256" key="2">
    <source>
        <dbReference type="PROSITE-ProRule" id="PRU00169"/>
    </source>
</evidence>
<dbReference type="GO" id="GO:0000976">
    <property type="term" value="F:transcription cis-regulatory region binding"/>
    <property type="evidence" value="ECO:0007669"/>
    <property type="project" value="TreeGrafter"/>
</dbReference>
<evidence type="ECO:0000313" key="6">
    <source>
        <dbReference type="EMBL" id="TDQ04433.1"/>
    </source>
</evidence>
<dbReference type="InterPro" id="IPR036388">
    <property type="entry name" value="WH-like_DNA-bd_sf"/>
</dbReference>
<dbReference type="CDD" id="cd00383">
    <property type="entry name" value="trans_reg_C"/>
    <property type="match status" value="1"/>
</dbReference>
<dbReference type="SMART" id="SM00448">
    <property type="entry name" value="REC"/>
    <property type="match status" value="1"/>
</dbReference>
<dbReference type="GO" id="GO:0006355">
    <property type="term" value="P:regulation of DNA-templated transcription"/>
    <property type="evidence" value="ECO:0007669"/>
    <property type="project" value="InterPro"/>
</dbReference>
<dbReference type="InterPro" id="IPR011006">
    <property type="entry name" value="CheY-like_superfamily"/>
</dbReference>
<dbReference type="Pfam" id="PF00072">
    <property type="entry name" value="Response_reg"/>
    <property type="match status" value="1"/>
</dbReference>
<organism evidence="6 7">
    <name type="scientific">Labedaea rhizosphaerae</name>
    <dbReference type="NCBI Taxonomy" id="598644"/>
    <lineage>
        <taxon>Bacteria</taxon>
        <taxon>Bacillati</taxon>
        <taxon>Actinomycetota</taxon>
        <taxon>Actinomycetes</taxon>
        <taxon>Pseudonocardiales</taxon>
        <taxon>Pseudonocardiaceae</taxon>
        <taxon>Labedaea</taxon>
    </lineage>
</organism>
<dbReference type="Pfam" id="PF00486">
    <property type="entry name" value="Trans_reg_C"/>
    <property type="match status" value="1"/>
</dbReference>
<evidence type="ECO:0000313" key="7">
    <source>
        <dbReference type="Proteomes" id="UP000295444"/>
    </source>
</evidence>
<keyword evidence="7" id="KW-1185">Reference proteome</keyword>
<evidence type="ECO:0000259" key="4">
    <source>
        <dbReference type="PROSITE" id="PS50110"/>
    </source>
</evidence>
<sequence length="229" mass="25639">MIRCGALPYVLVRILVIEDNGDLCLAIHHWLRGAGFAVDAVGDVPEADFELAVNAYDCAVFDRMLPWGDSLDYVRARRAQGWSVPVLFLTALDSVTHVVEGLDVGDDYLTKPFEMAEMEARVRRLCTRSVPGPPPVLRCGDVELDPGRHEVRRAGALLTLTKTEFGVLELLLARYPEPATTRELIKRFWDEVRPDPNAVQQCILGLRRKMHAPRMIHTVRGVGYRIAPA</sequence>
<dbReference type="SUPFAM" id="SSF52172">
    <property type="entry name" value="CheY-like"/>
    <property type="match status" value="1"/>
</dbReference>
<dbReference type="PROSITE" id="PS51755">
    <property type="entry name" value="OMPR_PHOB"/>
    <property type="match status" value="1"/>
</dbReference>
<dbReference type="Gene3D" id="3.40.50.2300">
    <property type="match status" value="1"/>
</dbReference>
<dbReference type="InterPro" id="IPR016032">
    <property type="entry name" value="Sig_transdc_resp-reg_C-effctor"/>
</dbReference>
<dbReference type="PROSITE" id="PS50110">
    <property type="entry name" value="RESPONSE_REGULATORY"/>
    <property type="match status" value="1"/>
</dbReference>
<dbReference type="Proteomes" id="UP000295444">
    <property type="component" value="Unassembled WGS sequence"/>
</dbReference>
<dbReference type="SMART" id="SM00862">
    <property type="entry name" value="Trans_reg_C"/>
    <property type="match status" value="1"/>
</dbReference>
<evidence type="ECO:0000259" key="5">
    <source>
        <dbReference type="PROSITE" id="PS51755"/>
    </source>
</evidence>
<dbReference type="InterPro" id="IPR001789">
    <property type="entry name" value="Sig_transdc_resp-reg_receiver"/>
</dbReference>
<feature type="modified residue" description="4-aspartylphosphate" evidence="2">
    <location>
        <position position="62"/>
    </location>
</feature>
<comment type="caution">
    <text evidence="6">The sequence shown here is derived from an EMBL/GenBank/DDBJ whole genome shotgun (WGS) entry which is preliminary data.</text>
</comment>
<feature type="domain" description="OmpR/PhoB-type" evidence="5">
    <location>
        <begin position="134"/>
        <end position="228"/>
    </location>
</feature>
<dbReference type="PANTHER" id="PTHR48111">
    <property type="entry name" value="REGULATOR OF RPOS"/>
    <property type="match status" value="1"/>
</dbReference>
<dbReference type="GO" id="GO:0000156">
    <property type="term" value="F:phosphorelay response regulator activity"/>
    <property type="evidence" value="ECO:0007669"/>
    <property type="project" value="TreeGrafter"/>
</dbReference>
<feature type="domain" description="Response regulatory" evidence="4">
    <location>
        <begin position="13"/>
        <end position="126"/>
    </location>
</feature>
<dbReference type="PANTHER" id="PTHR48111:SF36">
    <property type="entry name" value="TRANSCRIPTIONAL REGULATORY PROTEIN CUTR"/>
    <property type="match status" value="1"/>
</dbReference>
<dbReference type="Gene3D" id="1.10.10.10">
    <property type="entry name" value="Winged helix-like DNA-binding domain superfamily/Winged helix DNA-binding domain"/>
    <property type="match status" value="1"/>
</dbReference>
<name>A0A4R6SMN4_LABRH</name>
<protein>
    <submittedName>
        <fullName evidence="6">DNA-binding response OmpR family regulator</fullName>
    </submittedName>
</protein>
<dbReference type="EMBL" id="SNXZ01000001">
    <property type="protein sequence ID" value="TDQ04433.1"/>
    <property type="molecule type" value="Genomic_DNA"/>
</dbReference>
<dbReference type="SUPFAM" id="SSF46894">
    <property type="entry name" value="C-terminal effector domain of the bipartite response regulators"/>
    <property type="match status" value="1"/>
</dbReference>
<gene>
    <name evidence="6" type="ORF">EV186_101385</name>
</gene>
<dbReference type="GO" id="GO:0032993">
    <property type="term" value="C:protein-DNA complex"/>
    <property type="evidence" value="ECO:0007669"/>
    <property type="project" value="TreeGrafter"/>
</dbReference>
<accession>A0A4R6SMN4</accession>
<keyword evidence="2" id="KW-0597">Phosphoprotein</keyword>
<dbReference type="InterPro" id="IPR001867">
    <property type="entry name" value="OmpR/PhoB-type_DNA-bd"/>
</dbReference>
<dbReference type="GO" id="GO:0005829">
    <property type="term" value="C:cytosol"/>
    <property type="evidence" value="ECO:0007669"/>
    <property type="project" value="TreeGrafter"/>
</dbReference>
<keyword evidence="1 3" id="KW-0238">DNA-binding</keyword>
<proteinExistence type="predicted"/>
<reference evidence="6 7" key="1">
    <citation type="submission" date="2019-03" db="EMBL/GenBank/DDBJ databases">
        <title>Genomic Encyclopedia of Type Strains, Phase IV (KMG-IV): sequencing the most valuable type-strain genomes for metagenomic binning, comparative biology and taxonomic classification.</title>
        <authorList>
            <person name="Goeker M."/>
        </authorList>
    </citation>
    <scope>NUCLEOTIDE SEQUENCE [LARGE SCALE GENOMIC DNA]</scope>
    <source>
        <strain evidence="6 7">DSM 45361</strain>
    </source>
</reference>
<evidence type="ECO:0000256" key="3">
    <source>
        <dbReference type="PROSITE-ProRule" id="PRU01091"/>
    </source>
</evidence>
<dbReference type="InterPro" id="IPR039420">
    <property type="entry name" value="WalR-like"/>
</dbReference>
<feature type="DNA-binding region" description="OmpR/PhoB-type" evidence="3">
    <location>
        <begin position="134"/>
        <end position="228"/>
    </location>
</feature>
<evidence type="ECO:0000256" key="1">
    <source>
        <dbReference type="ARBA" id="ARBA00023125"/>
    </source>
</evidence>
<dbReference type="AlphaFoldDB" id="A0A4R6SMN4"/>